<dbReference type="Proteomes" id="UP000324831">
    <property type="component" value="Unassembled WGS sequence"/>
</dbReference>
<accession>A0A478FQH5</accession>
<evidence type="ECO:0000313" key="1">
    <source>
        <dbReference type="EMBL" id="GCE63808.1"/>
    </source>
</evidence>
<sequence length="263" mass="29442">MDPTKLAVGAGTAVLIAGGGYGVSTLFDGSMPNYFSLPDQANKYITDYHDYFVDHSKPGNDAWWRWVYKNRYQVALGSNNKPFAGFANLKSGDGKDNSIKKVCEKVYEVAKDNSTNTIKPSGASQNTEYLEADVWRYCTAVEVKPKLVSEVTNESSSYTTDNAHGGQLKDKLVSVLAEENSYFWAEQERRFFRDQKDDSRSGGHATTADSSIFKALFDKRNKRRSKNETLKNVCKDAYNKSESTTPKVSKEHVLKFCSLKGKE</sequence>
<gene>
    <name evidence="1" type="ORF">MHSWG343_08150</name>
</gene>
<dbReference type="AlphaFoldDB" id="A0A478FQH5"/>
<proteinExistence type="predicted"/>
<dbReference type="EMBL" id="BIMN01000004">
    <property type="protein sequence ID" value="GCE63808.1"/>
    <property type="molecule type" value="Genomic_DNA"/>
</dbReference>
<protein>
    <submittedName>
        <fullName evidence="1">Uncharacterized protein</fullName>
    </submittedName>
</protein>
<reference evidence="1 2" key="1">
    <citation type="submission" date="2019-01" db="EMBL/GenBank/DDBJ databases">
        <title>Draft genome sequences of Candidatus Mycoplasma haemohominis SWG34-3 identified from a patient with pyrexia, anemia and liver dysfunction.</title>
        <authorList>
            <person name="Sekizuka T."/>
            <person name="Hattori N."/>
            <person name="Katano H."/>
            <person name="Takuma T."/>
            <person name="Ito T."/>
            <person name="Arai N."/>
            <person name="Yanai R."/>
            <person name="Ishii S."/>
            <person name="Miura Y."/>
            <person name="Tokunaga T."/>
            <person name="Watanabe H."/>
            <person name="Nomura N."/>
            <person name="Eguchi J."/>
            <person name="Arai T."/>
            <person name="Hasegawa H."/>
            <person name="Nakamaki T."/>
            <person name="Wakita T."/>
            <person name="Niki Y."/>
            <person name="Kuroda M."/>
        </authorList>
    </citation>
    <scope>NUCLEOTIDE SEQUENCE [LARGE SCALE GENOMIC DNA]</scope>
    <source>
        <strain evidence="1">SWG34-3</strain>
    </source>
</reference>
<organism evidence="1 2">
    <name type="scientific">Candidatus Mycoplasma haematohominis</name>
    <dbReference type="NCBI Taxonomy" id="1494318"/>
    <lineage>
        <taxon>Bacteria</taxon>
        <taxon>Bacillati</taxon>
        <taxon>Mycoplasmatota</taxon>
        <taxon>Mollicutes</taxon>
        <taxon>Mycoplasmataceae</taxon>
        <taxon>Mycoplasma</taxon>
    </lineage>
</organism>
<evidence type="ECO:0000313" key="2">
    <source>
        <dbReference type="Proteomes" id="UP000324831"/>
    </source>
</evidence>
<comment type="caution">
    <text evidence="1">The sequence shown here is derived from an EMBL/GenBank/DDBJ whole genome shotgun (WGS) entry which is preliminary data.</text>
</comment>
<name>A0A478FQH5_9MOLU</name>